<organism evidence="1 2">
    <name type="scientific">Exiguobacterium chiriqhucha RW-2</name>
    <dbReference type="NCBI Taxonomy" id="1345023"/>
    <lineage>
        <taxon>Bacteria</taxon>
        <taxon>Bacillati</taxon>
        <taxon>Bacillota</taxon>
        <taxon>Bacilli</taxon>
        <taxon>Bacillales</taxon>
        <taxon>Bacillales Family XII. Incertae Sedis</taxon>
        <taxon>Exiguobacterium</taxon>
    </lineage>
</organism>
<dbReference type="EMBL" id="ATCL01000020">
    <property type="protein sequence ID" value="ERG66842.1"/>
    <property type="molecule type" value="Genomic_DNA"/>
</dbReference>
<proteinExistence type="predicted"/>
<evidence type="ECO:0000313" key="1">
    <source>
        <dbReference type="EMBL" id="ERG66842.1"/>
    </source>
</evidence>
<protein>
    <submittedName>
        <fullName evidence="1">Uncharacterized protein</fullName>
    </submittedName>
</protein>
<reference evidence="1 2" key="1">
    <citation type="journal article" date="2013" name="Genome Announc.">
        <title>Draft Genome Sequence of Exiguobacterium pavilionensis Strain RW-2, with Wide Thermal, Salinity, and pH Tolerance, Isolated from Modern Freshwater Microbialites.</title>
        <authorList>
            <person name="White R.A.III."/>
            <person name="Grassa C.J."/>
            <person name="Suttle C.A."/>
        </authorList>
    </citation>
    <scope>NUCLEOTIDE SEQUENCE [LARGE SCALE GENOMIC DNA]</scope>
    <source>
        <strain evidence="1 2">RW-2</strain>
    </source>
</reference>
<dbReference type="Proteomes" id="UP000016464">
    <property type="component" value="Unassembled WGS sequence"/>
</dbReference>
<comment type="caution">
    <text evidence="1">The sequence shown here is derived from an EMBL/GenBank/DDBJ whole genome shotgun (WGS) entry which is preliminary data.</text>
</comment>
<dbReference type="STRING" id="1385984.GCA_000702565_01419"/>
<sequence>MRMETINWKKKMEEQLRRSGFTLQVENMANLGLTEIHASASPLISYPLRIRLYVRMGWLMCTVDATSVDRNEDHPLFERMIAAVFERIVRHLYHAYDFHVLTYIGNTGNYIAPKESETGEIVNLLAQLWTDRSYLHLETYEEYPALYVTPPWAHQAYAFESTDDEWIIYAGRSGRPATDYRADGTELKPHRLAEGDLFFPVHRIKKDRGTLALAEWLRLERREVEDFMLAFMNTIQKFDPAFGYSWGGTDTFFHGVPVEPYAQVLRLESGKRRYRVMNNSAKRLFAVADDPLECLKEVEQTLRTVRLPERRVSSLGQLVMGIWQQFEPDESTYIQEVAYRGISQFQIEEKIGHALANRQRVRWLEKTDPHQSIIEFAHLRISFPKRPPGIVTVEPVESSYERGAL</sequence>
<dbReference type="AlphaFoldDB" id="U1LX54"/>
<dbReference type="PATRIC" id="fig|1345023.5.peg.2312"/>
<name>U1LX54_9BACL</name>
<gene>
    <name evidence="1" type="ORF">M467_06060</name>
</gene>
<keyword evidence="2" id="KW-1185">Reference proteome</keyword>
<evidence type="ECO:0000313" key="2">
    <source>
        <dbReference type="Proteomes" id="UP000016464"/>
    </source>
</evidence>
<accession>U1LX54</accession>